<dbReference type="Proteomes" id="UP000237718">
    <property type="component" value="Unassembled WGS sequence"/>
</dbReference>
<organism evidence="1 3">
    <name type="scientific">Tritonibacter scottomollicae</name>
    <name type="common">Epibacterium scottomollicae</name>
    <dbReference type="NCBI Taxonomy" id="483013"/>
    <lineage>
        <taxon>Bacteria</taxon>
        <taxon>Pseudomonadati</taxon>
        <taxon>Pseudomonadota</taxon>
        <taxon>Alphaproteobacteria</taxon>
        <taxon>Rhodobacterales</taxon>
        <taxon>Paracoccaceae</taxon>
        <taxon>Tritonibacter</taxon>
    </lineage>
</organism>
<reference evidence="1 3" key="1">
    <citation type="submission" date="2018-03" db="EMBL/GenBank/DDBJ databases">
        <title>Genomic Encyclopedia of Archaeal and Bacterial Type Strains, Phase II (KMG-II): from individual species to whole genera.</title>
        <authorList>
            <person name="Goeker M."/>
        </authorList>
    </citation>
    <scope>NUCLEOTIDE SEQUENCE [LARGE SCALE GENOMIC DNA]</scope>
    <source>
        <strain evidence="1 3">DSM 25328</strain>
    </source>
</reference>
<dbReference type="AlphaFoldDB" id="A0A2T1A5Q5"/>
<evidence type="ECO:0000313" key="4">
    <source>
        <dbReference type="Proteomes" id="UP001302666"/>
    </source>
</evidence>
<dbReference type="RefSeq" id="WP_106165533.1">
    <property type="nucleotide sequence ID" value="NZ_CP136707.1"/>
</dbReference>
<evidence type="ECO:0000313" key="1">
    <source>
        <dbReference type="EMBL" id="PRZ43807.1"/>
    </source>
</evidence>
<name>A0A2T1A5Q5_TRISK</name>
<reference evidence="2 4" key="2">
    <citation type="submission" date="2023-10" db="EMBL/GenBank/DDBJ databases">
        <title>Eight complete genome sequences of bacteria isolated from laboratory stock of Giant Kelp gametophytes.</title>
        <authorList>
            <person name="Tolentino B."/>
            <person name="Nuzhdin S."/>
        </authorList>
    </citation>
    <scope>NUCLEOTIDE SEQUENCE [LARGE SCALE GENOMIC DNA]</scope>
    <source>
        <strain evidence="2 4">LC.270.F.C4</strain>
        <plasmid evidence="2 4">unnamed4</plasmid>
    </source>
</reference>
<dbReference type="Proteomes" id="UP001302666">
    <property type="component" value="Plasmid unnamed4"/>
</dbReference>
<proteinExistence type="predicted"/>
<dbReference type="EMBL" id="PVUF01000026">
    <property type="protein sequence ID" value="PRZ43807.1"/>
    <property type="molecule type" value="Genomic_DNA"/>
</dbReference>
<accession>A0A2T1A5Q5</accession>
<geneLocation type="plasmid" evidence="2 4">
    <name>unnamed4</name>
</geneLocation>
<keyword evidence="4" id="KW-1185">Reference proteome</keyword>
<protein>
    <submittedName>
        <fullName evidence="1">Uncharacterized protein</fullName>
    </submittedName>
</protein>
<keyword evidence="2" id="KW-0614">Plasmid</keyword>
<evidence type="ECO:0000313" key="2">
    <source>
        <dbReference type="EMBL" id="WOI35438.1"/>
    </source>
</evidence>
<sequence>MTKKSENIARVWRSAQLFIGFHRDQNGRKREVAKVWSPKNANASIHADPSEQEAFLVVKAADESAPRDVQIKLRQEQIVLRRDPGIGWDGIIAEEDGLTVSVNGMRIQIKADGSVTHATDHGITYLEADGSVLKKTSSVEAMMSGDGVEMSRRTETTIAAIRHDGVIAKARDPERIPPE</sequence>
<gene>
    <name evidence="1" type="ORF">CLV89_1265</name>
    <name evidence="2" type="ORF">R1T40_22125</name>
</gene>
<dbReference type="OrthoDB" id="7704798at2"/>
<evidence type="ECO:0000313" key="3">
    <source>
        <dbReference type="Proteomes" id="UP000237718"/>
    </source>
</evidence>
<dbReference type="EMBL" id="CP136707">
    <property type="protein sequence ID" value="WOI35438.1"/>
    <property type="molecule type" value="Genomic_DNA"/>
</dbReference>